<keyword evidence="1" id="KW-0812">Transmembrane</keyword>
<sequence length="50" mass="5256">MQSLIILASEAAEEHHVNHALAWGIGGITLAILMGLMFALLAFGGGREHS</sequence>
<keyword evidence="1" id="KW-0472">Membrane</keyword>
<organism evidence="2 3">
    <name type="scientific">Nocardioides marinus</name>
    <dbReference type="NCBI Taxonomy" id="374514"/>
    <lineage>
        <taxon>Bacteria</taxon>
        <taxon>Bacillati</taxon>
        <taxon>Actinomycetota</taxon>
        <taxon>Actinomycetes</taxon>
        <taxon>Propionibacteriales</taxon>
        <taxon>Nocardioidaceae</taxon>
        <taxon>Nocardioides</taxon>
    </lineage>
</organism>
<dbReference type="RefSeq" id="WP_179530610.1">
    <property type="nucleotide sequence ID" value="NZ_BAAAPP010000012.1"/>
</dbReference>
<accession>A0A7Y9YE97</accession>
<proteinExistence type="predicted"/>
<feature type="transmembrane region" description="Helical" evidence="1">
    <location>
        <begin position="20"/>
        <end position="43"/>
    </location>
</feature>
<name>A0A7Y9YE97_9ACTN</name>
<dbReference type="AlphaFoldDB" id="A0A7Y9YE97"/>
<comment type="caution">
    <text evidence="2">The sequence shown here is derived from an EMBL/GenBank/DDBJ whole genome shotgun (WGS) entry which is preliminary data.</text>
</comment>
<evidence type="ECO:0000256" key="1">
    <source>
        <dbReference type="SAM" id="Phobius"/>
    </source>
</evidence>
<protein>
    <submittedName>
        <fullName evidence="2">Uncharacterized protein</fullName>
    </submittedName>
</protein>
<reference evidence="2 3" key="1">
    <citation type="submission" date="2020-07" db="EMBL/GenBank/DDBJ databases">
        <title>Sequencing the genomes of 1000 actinobacteria strains.</title>
        <authorList>
            <person name="Klenk H.-P."/>
        </authorList>
    </citation>
    <scope>NUCLEOTIDE SEQUENCE [LARGE SCALE GENOMIC DNA]</scope>
    <source>
        <strain evidence="2 3">DSM 18248</strain>
    </source>
</reference>
<dbReference type="EMBL" id="JACBZI010000001">
    <property type="protein sequence ID" value="NYI09672.1"/>
    <property type="molecule type" value="Genomic_DNA"/>
</dbReference>
<dbReference type="Proteomes" id="UP000537326">
    <property type="component" value="Unassembled WGS sequence"/>
</dbReference>
<evidence type="ECO:0000313" key="2">
    <source>
        <dbReference type="EMBL" id="NYI09672.1"/>
    </source>
</evidence>
<gene>
    <name evidence="2" type="ORF">BKA05_001187</name>
</gene>
<keyword evidence="3" id="KW-1185">Reference proteome</keyword>
<keyword evidence="1" id="KW-1133">Transmembrane helix</keyword>
<evidence type="ECO:0000313" key="3">
    <source>
        <dbReference type="Proteomes" id="UP000537326"/>
    </source>
</evidence>